<dbReference type="InterPro" id="IPR036097">
    <property type="entry name" value="HisK_dim/P_sf"/>
</dbReference>
<dbReference type="PIRSF" id="PIRSF036431">
    <property type="entry name" value="STHK_DctB"/>
    <property type="match status" value="1"/>
</dbReference>
<feature type="domain" description="Histidine kinase" evidence="20">
    <location>
        <begin position="408"/>
        <end position="621"/>
    </location>
</feature>
<dbReference type="PRINTS" id="PR00344">
    <property type="entry name" value="BCTRLSENSOR"/>
</dbReference>
<dbReference type="CDD" id="cd00082">
    <property type="entry name" value="HisKA"/>
    <property type="match status" value="1"/>
</dbReference>
<keyword evidence="9" id="KW-0547">Nucleotide-binding</keyword>
<evidence type="ECO:0000256" key="13">
    <source>
        <dbReference type="ARBA" id="ARBA00023012"/>
    </source>
</evidence>
<dbReference type="FunFam" id="3.30.450.20:FF:000127">
    <property type="entry name" value="C4-dicarboxylate transport sensor protein"/>
    <property type="match status" value="1"/>
</dbReference>
<keyword evidence="6" id="KW-0597">Phosphoprotein</keyword>
<organism evidence="21 22">
    <name type="scientific">Roseicyclus persicicus</name>
    <dbReference type="NCBI Taxonomy" id="2650661"/>
    <lineage>
        <taxon>Bacteria</taxon>
        <taxon>Pseudomonadati</taxon>
        <taxon>Pseudomonadota</taxon>
        <taxon>Alphaproteobacteria</taxon>
        <taxon>Rhodobacterales</taxon>
        <taxon>Roseobacteraceae</taxon>
        <taxon>Roseicyclus</taxon>
    </lineage>
</organism>
<evidence type="ECO:0000256" key="5">
    <source>
        <dbReference type="ARBA" id="ARBA00022519"/>
    </source>
</evidence>
<dbReference type="GO" id="GO:0000155">
    <property type="term" value="F:phosphorelay sensor kinase activity"/>
    <property type="evidence" value="ECO:0007669"/>
    <property type="project" value="InterPro"/>
</dbReference>
<keyword evidence="8 19" id="KW-0812">Transmembrane</keyword>
<evidence type="ECO:0000313" key="22">
    <source>
        <dbReference type="Proteomes" id="UP000526408"/>
    </source>
</evidence>
<keyword evidence="17" id="KW-0175">Coiled coil</keyword>
<keyword evidence="14 19" id="KW-0472">Membrane</keyword>
<evidence type="ECO:0000256" key="12">
    <source>
        <dbReference type="ARBA" id="ARBA00022989"/>
    </source>
</evidence>
<name>A0A7X6H1R9_9RHOB</name>
<dbReference type="InterPro" id="IPR003594">
    <property type="entry name" value="HATPase_dom"/>
</dbReference>
<evidence type="ECO:0000256" key="10">
    <source>
        <dbReference type="ARBA" id="ARBA00022777"/>
    </source>
</evidence>
<dbReference type="Pfam" id="PF02518">
    <property type="entry name" value="HATPase_c"/>
    <property type="match status" value="1"/>
</dbReference>
<evidence type="ECO:0000256" key="14">
    <source>
        <dbReference type="ARBA" id="ARBA00023136"/>
    </source>
</evidence>
<accession>A0A7X6H1R9</accession>
<evidence type="ECO:0000256" key="16">
    <source>
        <dbReference type="ARBA" id="ARBA00073143"/>
    </source>
</evidence>
<evidence type="ECO:0000313" key="21">
    <source>
        <dbReference type="EMBL" id="NKX46446.1"/>
    </source>
</evidence>
<dbReference type="InterPro" id="IPR029151">
    <property type="entry name" value="Sensor-like_sf"/>
</dbReference>
<evidence type="ECO:0000256" key="19">
    <source>
        <dbReference type="SAM" id="Phobius"/>
    </source>
</evidence>
<evidence type="ECO:0000256" key="3">
    <source>
        <dbReference type="ARBA" id="ARBA00012438"/>
    </source>
</evidence>
<dbReference type="SMART" id="SM00387">
    <property type="entry name" value="HATPase_c"/>
    <property type="match status" value="1"/>
</dbReference>
<evidence type="ECO:0000256" key="15">
    <source>
        <dbReference type="ARBA" id="ARBA00059004"/>
    </source>
</evidence>
<evidence type="ECO:0000256" key="9">
    <source>
        <dbReference type="ARBA" id="ARBA00022741"/>
    </source>
</evidence>
<dbReference type="SUPFAM" id="SSF47384">
    <property type="entry name" value="Homodimeric domain of signal transducing histidine kinase"/>
    <property type="match status" value="1"/>
</dbReference>
<keyword evidence="12 19" id="KW-1133">Transmembrane helix</keyword>
<evidence type="ECO:0000256" key="8">
    <source>
        <dbReference type="ARBA" id="ARBA00022692"/>
    </source>
</evidence>
<dbReference type="GO" id="GO:0005886">
    <property type="term" value="C:plasma membrane"/>
    <property type="evidence" value="ECO:0007669"/>
    <property type="project" value="UniProtKB-SubCell"/>
</dbReference>
<dbReference type="Proteomes" id="UP000526408">
    <property type="component" value="Unassembled WGS sequence"/>
</dbReference>
<dbReference type="SUPFAM" id="SSF103190">
    <property type="entry name" value="Sensory domain-like"/>
    <property type="match status" value="1"/>
</dbReference>
<protein>
    <recommendedName>
        <fullName evidence="16">C4-dicarboxylate transport sensor protein DctB</fullName>
        <ecNumber evidence="3">2.7.13.3</ecNumber>
    </recommendedName>
</protein>
<evidence type="ECO:0000256" key="4">
    <source>
        <dbReference type="ARBA" id="ARBA00022475"/>
    </source>
</evidence>
<reference evidence="21 22" key="1">
    <citation type="submission" date="2020-04" db="EMBL/GenBank/DDBJ databases">
        <authorList>
            <person name="Yoon J."/>
        </authorList>
    </citation>
    <scope>NUCLEOTIDE SEQUENCE [LARGE SCALE GENOMIC DNA]</scope>
    <source>
        <strain evidence="21 22">KMU-115</strain>
    </source>
</reference>
<dbReference type="InterPro" id="IPR004358">
    <property type="entry name" value="Sig_transdc_His_kin-like_C"/>
</dbReference>
<dbReference type="InterPro" id="IPR003661">
    <property type="entry name" value="HisK_dim/P_dom"/>
</dbReference>
<dbReference type="Gene3D" id="1.10.287.130">
    <property type="match status" value="1"/>
</dbReference>
<dbReference type="AlphaFoldDB" id="A0A7X6H1R9"/>
<evidence type="ECO:0000256" key="6">
    <source>
        <dbReference type="ARBA" id="ARBA00022553"/>
    </source>
</evidence>
<dbReference type="InterPro" id="IPR036890">
    <property type="entry name" value="HATPase_C_sf"/>
</dbReference>
<evidence type="ECO:0000256" key="18">
    <source>
        <dbReference type="SAM" id="MobiDB-lite"/>
    </source>
</evidence>
<evidence type="ECO:0000256" key="1">
    <source>
        <dbReference type="ARBA" id="ARBA00000085"/>
    </source>
</evidence>
<evidence type="ECO:0000256" key="2">
    <source>
        <dbReference type="ARBA" id="ARBA00004429"/>
    </source>
</evidence>
<dbReference type="PANTHER" id="PTHR43065">
    <property type="entry name" value="SENSOR HISTIDINE KINASE"/>
    <property type="match status" value="1"/>
</dbReference>
<comment type="subcellular location">
    <subcellularLocation>
        <location evidence="2">Cell inner membrane</location>
        <topology evidence="2">Multi-pass membrane protein</topology>
    </subcellularLocation>
</comment>
<keyword evidence="22" id="KW-1185">Reference proteome</keyword>
<keyword evidence="4" id="KW-1003">Cell membrane</keyword>
<dbReference type="PROSITE" id="PS50109">
    <property type="entry name" value="HIS_KIN"/>
    <property type="match status" value="1"/>
</dbReference>
<keyword evidence="11" id="KW-0067">ATP-binding</keyword>
<sequence length="629" mass="67846">MADAATATARPPAPPRARPRRRRPLPALAVALAGLALVMALAFPRVERAFLIAMGDRDRATLELATQVMRGALSRTEALPVLLAERPILARLLREPGNSGLLPFVNEQLRQTALSLDLSDVYLMDAEGLTIAASSYRTDRSFVGQRFAYRPYFTEALAGGLGRFHALGTTSGERGYFFAAPVIDGTEITGVVAVKITLDAFEATWADSGSTIIVQDMSNVIFLSDRADWHFRTLGPVPEAGLETIAATRQYPIGRLTPLPARRAALGSSGYEIVTIDGAAGRESYLMQTGLVAAAGWRVSILSPTAPATVQALTVMAVAGLAALFVLLIAAVIWQRRIRLEERLAAQAGEQARLEARVRERTRDLDAANAQLRQEVEVRARAEAQLRKTQAELVQAGKLAALGQMSAALSHEFNQPLAAVKAYAENAATFLDRGREGEARENIRLISTMADRMASISKHLRNFARRPQDKTGPVPMRAVIEDALELMRPRLDKAGARLDYAAPAAEVWVTGGRVRLQQVIVNLIGNALDAMEGREPPEIALALAVEGRRCLLEVRDRGPGLSEDALAQAFDPFFTTKAPGQGLGLGLSISYNIVRDFNGRLTAANRPEGGAVFTVELDLADPPAEMAAE</sequence>
<comment type="catalytic activity">
    <reaction evidence="1">
        <text>ATP + protein L-histidine = ADP + protein N-phospho-L-histidine.</text>
        <dbReference type="EC" id="2.7.13.3"/>
    </reaction>
</comment>
<comment type="function">
    <text evidence="15">Member of the two-component regulatory system DctB/DctD involved in the transport of C4-dicarboxylates. DctB functions as a membrane-associated protein kinase that phosphorylates DctD in response to environmental signals.</text>
</comment>
<keyword evidence="10 21" id="KW-0418">Kinase</keyword>
<dbReference type="InterPro" id="IPR005467">
    <property type="entry name" value="His_kinase_dom"/>
</dbReference>
<comment type="caution">
    <text evidence="21">The sequence shown here is derived from an EMBL/GenBank/DDBJ whole genome shotgun (WGS) entry which is preliminary data.</text>
</comment>
<evidence type="ECO:0000256" key="7">
    <source>
        <dbReference type="ARBA" id="ARBA00022679"/>
    </source>
</evidence>
<feature type="transmembrane region" description="Helical" evidence="19">
    <location>
        <begin position="312"/>
        <end position="334"/>
    </location>
</feature>
<keyword evidence="7" id="KW-0808">Transferase</keyword>
<gene>
    <name evidence="21" type="ORF">HCU73_17775</name>
</gene>
<dbReference type="SMART" id="SM00388">
    <property type="entry name" value="HisKA"/>
    <property type="match status" value="1"/>
</dbReference>
<dbReference type="Gene3D" id="3.30.565.10">
    <property type="entry name" value="Histidine kinase-like ATPase, C-terminal domain"/>
    <property type="match status" value="1"/>
</dbReference>
<dbReference type="InterPro" id="IPR017055">
    <property type="entry name" value="Sig_transdc_His_kinase_DctB"/>
</dbReference>
<dbReference type="EC" id="2.7.13.3" evidence="3"/>
<keyword evidence="13" id="KW-0902">Two-component regulatory system</keyword>
<feature type="region of interest" description="Disordered" evidence="18">
    <location>
        <begin position="1"/>
        <end position="21"/>
    </location>
</feature>
<evidence type="ECO:0000259" key="20">
    <source>
        <dbReference type="PROSITE" id="PS50109"/>
    </source>
</evidence>
<dbReference type="RefSeq" id="WP_168624831.1">
    <property type="nucleotide sequence ID" value="NZ_JAAZQQ010000007.1"/>
</dbReference>
<feature type="compositionally biased region" description="Low complexity" evidence="18">
    <location>
        <begin position="1"/>
        <end position="10"/>
    </location>
</feature>
<dbReference type="EMBL" id="JAAZQQ010000007">
    <property type="protein sequence ID" value="NKX46446.1"/>
    <property type="molecule type" value="Genomic_DNA"/>
</dbReference>
<dbReference type="GO" id="GO:0005524">
    <property type="term" value="F:ATP binding"/>
    <property type="evidence" value="ECO:0007669"/>
    <property type="project" value="UniProtKB-KW"/>
</dbReference>
<dbReference type="Gene3D" id="3.30.450.20">
    <property type="entry name" value="PAS domain"/>
    <property type="match status" value="2"/>
</dbReference>
<dbReference type="PANTHER" id="PTHR43065:SF46">
    <property type="entry name" value="C4-DICARBOXYLATE TRANSPORT SENSOR PROTEIN DCTB"/>
    <property type="match status" value="1"/>
</dbReference>
<evidence type="ECO:0000256" key="11">
    <source>
        <dbReference type="ARBA" id="ARBA00022840"/>
    </source>
</evidence>
<dbReference type="FunFam" id="1.10.287.130:FF:000049">
    <property type="entry name" value="C4-dicarboxylate transport sensor protein DctB"/>
    <property type="match status" value="1"/>
</dbReference>
<dbReference type="Pfam" id="PF00512">
    <property type="entry name" value="HisKA"/>
    <property type="match status" value="1"/>
</dbReference>
<proteinExistence type="predicted"/>
<keyword evidence="5" id="KW-0997">Cell inner membrane</keyword>
<feature type="coiled-coil region" evidence="17">
    <location>
        <begin position="337"/>
        <end position="399"/>
    </location>
</feature>
<evidence type="ECO:0000256" key="17">
    <source>
        <dbReference type="SAM" id="Coils"/>
    </source>
</evidence>
<dbReference type="SUPFAM" id="SSF55874">
    <property type="entry name" value="ATPase domain of HSP90 chaperone/DNA topoisomerase II/histidine kinase"/>
    <property type="match status" value="1"/>
</dbReference>